<evidence type="ECO:0000313" key="10">
    <source>
        <dbReference type="Proteomes" id="UP001180840"/>
    </source>
</evidence>
<dbReference type="Gene3D" id="1.10.630.10">
    <property type="entry name" value="Cytochrome P450"/>
    <property type="match status" value="1"/>
</dbReference>
<gene>
    <name evidence="9" type="ORF">J2S39_001892</name>
</gene>
<dbReference type="PANTHER" id="PTHR46696:SF6">
    <property type="entry name" value="P450, PUTATIVE (EUROFUNG)-RELATED"/>
    <property type="match status" value="1"/>
</dbReference>
<evidence type="ECO:0000256" key="3">
    <source>
        <dbReference type="ARBA" id="ARBA00022723"/>
    </source>
</evidence>
<comment type="caution">
    <text evidence="9">The sequence shown here is derived from an EMBL/GenBank/DDBJ whole genome shotgun (WGS) entry which is preliminary data.</text>
</comment>
<keyword evidence="6 7" id="KW-0503">Monooxygenase</keyword>
<dbReference type="PRINTS" id="PR00359">
    <property type="entry name" value="BP450"/>
</dbReference>
<name>A0ABU1ZZ69_9CORY</name>
<dbReference type="PROSITE" id="PS00086">
    <property type="entry name" value="CYTOCHROME_P450"/>
    <property type="match status" value="1"/>
</dbReference>
<evidence type="ECO:0000256" key="5">
    <source>
        <dbReference type="ARBA" id="ARBA00023004"/>
    </source>
</evidence>
<keyword evidence="3 7" id="KW-0479">Metal-binding</keyword>
<reference evidence="9" key="1">
    <citation type="submission" date="2023-07" db="EMBL/GenBank/DDBJ databases">
        <title>Sequencing the genomes of 1000 actinobacteria strains.</title>
        <authorList>
            <person name="Klenk H.-P."/>
        </authorList>
    </citation>
    <scope>NUCLEOTIDE SEQUENCE</scope>
    <source>
        <strain evidence="9">DSM 107476</strain>
    </source>
</reference>
<dbReference type="Proteomes" id="UP001180840">
    <property type="component" value="Unassembled WGS sequence"/>
</dbReference>
<evidence type="ECO:0000256" key="4">
    <source>
        <dbReference type="ARBA" id="ARBA00023002"/>
    </source>
</evidence>
<proteinExistence type="inferred from homology"/>
<sequence>MTASAPIPSSDPTERQPRAYGDELHGRGCPIAHGAGDEVVIVGHAEALAAATDAEAFSSAVSRFLQIPNGLDGEEHAAFRRLLDRYLALEVVDGYADEFLAAARSTITELVTDETVTVDAVAQLGATYAVRSMLAWLGWPVSMEQRLIDWVIANNEATRSGELERTAAVAEEFDAIIRDALAESPADSVTRRLVRDESLGRPLESAEVISILRNWTGGDLSSMAYCIGVILAALVEIPALQDRLREWEYVSDAEFVAIMDEILRRDSPFVSNRRITTGPVSVGGAELPAGQSVRIHWTAANRDPRRFGEPDAYDPEANAAQNLVWGAGPHACPGKDLSMLELRAFIDELLAVVTVTAADTAAGERETHPVGGWASLPVTLTRR</sequence>
<evidence type="ECO:0000313" key="9">
    <source>
        <dbReference type="EMBL" id="MDR7330216.1"/>
    </source>
</evidence>
<evidence type="ECO:0000256" key="8">
    <source>
        <dbReference type="SAM" id="MobiDB-lite"/>
    </source>
</evidence>
<keyword evidence="4 7" id="KW-0560">Oxidoreductase</keyword>
<organism evidence="9 10">
    <name type="scientific">Corynebacterium guangdongense</name>
    <dbReference type="NCBI Taxonomy" id="1783348"/>
    <lineage>
        <taxon>Bacteria</taxon>
        <taxon>Bacillati</taxon>
        <taxon>Actinomycetota</taxon>
        <taxon>Actinomycetes</taxon>
        <taxon>Mycobacteriales</taxon>
        <taxon>Corynebacteriaceae</taxon>
        <taxon>Corynebacterium</taxon>
    </lineage>
</organism>
<dbReference type="RefSeq" id="WP_290195691.1">
    <property type="nucleotide sequence ID" value="NZ_CP047654.1"/>
</dbReference>
<feature type="region of interest" description="Disordered" evidence="8">
    <location>
        <begin position="1"/>
        <end position="24"/>
    </location>
</feature>
<dbReference type="PANTHER" id="PTHR46696">
    <property type="entry name" value="P450, PUTATIVE (EUROFUNG)-RELATED"/>
    <property type="match status" value="1"/>
</dbReference>
<evidence type="ECO:0000256" key="7">
    <source>
        <dbReference type="RuleBase" id="RU000461"/>
    </source>
</evidence>
<dbReference type="SUPFAM" id="SSF48264">
    <property type="entry name" value="Cytochrome P450"/>
    <property type="match status" value="1"/>
</dbReference>
<dbReference type="InterPro" id="IPR002397">
    <property type="entry name" value="Cyt_P450_B"/>
</dbReference>
<dbReference type="Pfam" id="PF00067">
    <property type="entry name" value="p450"/>
    <property type="match status" value="1"/>
</dbReference>
<accession>A0ABU1ZZ69</accession>
<dbReference type="InterPro" id="IPR017972">
    <property type="entry name" value="Cyt_P450_CS"/>
</dbReference>
<evidence type="ECO:0000256" key="2">
    <source>
        <dbReference type="ARBA" id="ARBA00022617"/>
    </source>
</evidence>
<comment type="similarity">
    <text evidence="1 7">Belongs to the cytochrome P450 family.</text>
</comment>
<keyword evidence="10" id="KW-1185">Reference proteome</keyword>
<dbReference type="EMBL" id="JAVDXZ010000001">
    <property type="protein sequence ID" value="MDR7330216.1"/>
    <property type="molecule type" value="Genomic_DNA"/>
</dbReference>
<keyword evidence="2 7" id="KW-0349">Heme</keyword>
<dbReference type="InterPro" id="IPR001128">
    <property type="entry name" value="Cyt_P450"/>
</dbReference>
<evidence type="ECO:0000256" key="6">
    <source>
        <dbReference type="ARBA" id="ARBA00023033"/>
    </source>
</evidence>
<feature type="compositionally biased region" description="Basic and acidic residues" evidence="8">
    <location>
        <begin position="12"/>
        <end position="24"/>
    </location>
</feature>
<protein>
    <submittedName>
        <fullName evidence="9">Cytochrome P450</fullName>
    </submittedName>
</protein>
<evidence type="ECO:0000256" key="1">
    <source>
        <dbReference type="ARBA" id="ARBA00010617"/>
    </source>
</evidence>
<dbReference type="InterPro" id="IPR036396">
    <property type="entry name" value="Cyt_P450_sf"/>
</dbReference>
<keyword evidence="5 7" id="KW-0408">Iron</keyword>